<dbReference type="STRING" id="151549.A0A4C1VBW6"/>
<protein>
    <submittedName>
        <fullName evidence="1">Uncharacterized protein</fullName>
    </submittedName>
</protein>
<dbReference type="OrthoDB" id="1728974at2759"/>
<comment type="caution">
    <text evidence="1">The sequence shown here is derived from an EMBL/GenBank/DDBJ whole genome shotgun (WGS) entry which is preliminary data.</text>
</comment>
<proteinExistence type="predicted"/>
<gene>
    <name evidence="1" type="ORF">EVAR_94895_1</name>
</gene>
<evidence type="ECO:0000313" key="1">
    <source>
        <dbReference type="EMBL" id="GBP35444.1"/>
    </source>
</evidence>
<reference evidence="1 2" key="1">
    <citation type="journal article" date="2019" name="Commun. Biol.">
        <title>The bagworm genome reveals a unique fibroin gene that provides high tensile strength.</title>
        <authorList>
            <person name="Kono N."/>
            <person name="Nakamura H."/>
            <person name="Ohtoshi R."/>
            <person name="Tomita M."/>
            <person name="Numata K."/>
            <person name="Arakawa K."/>
        </authorList>
    </citation>
    <scope>NUCLEOTIDE SEQUENCE [LARGE SCALE GENOMIC DNA]</scope>
</reference>
<dbReference type="AlphaFoldDB" id="A0A4C1VBW6"/>
<keyword evidence="2" id="KW-1185">Reference proteome</keyword>
<name>A0A4C1VBW6_EUMVA</name>
<organism evidence="1 2">
    <name type="scientific">Eumeta variegata</name>
    <name type="common">Bagworm moth</name>
    <name type="synonym">Eumeta japonica</name>
    <dbReference type="NCBI Taxonomy" id="151549"/>
    <lineage>
        <taxon>Eukaryota</taxon>
        <taxon>Metazoa</taxon>
        <taxon>Ecdysozoa</taxon>
        <taxon>Arthropoda</taxon>
        <taxon>Hexapoda</taxon>
        <taxon>Insecta</taxon>
        <taxon>Pterygota</taxon>
        <taxon>Neoptera</taxon>
        <taxon>Endopterygota</taxon>
        <taxon>Lepidoptera</taxon>
        <taxon>Glossata</taxon>
        <taxon>Ditrysia</taxon>
        <taxon>Tineoidea</taxon>
        <taxon>Psychidae</taxon>
        <taxon>Oiketicinae</taxon>
        <taxon>Eumeta</taxon>
    </lineage>
</organism>
<sequence length="147" mass="17479">MENVQKISKPYLDDTKLKMTAIPNIEDDHRKRWLHSKIRLQGRDELEIDNQCVEDFSFPIHEREPAVQHLAVHLENGQRVYFTKDSARKIASEPPQNTLTAFFQLCQTDPFAKTLLYVDVPIYYTWDKTRKIFNDENKECQKRVIQK</sequence>
<accession>A0A4C1VBW6</accession>
<dbReference type="Proteomes" id="UP000299102">
    <property type="component" value="Unassembled WGS sequence"/>
</dbReference>
<evidence type="ECO:0000313" key="2">
    <source>
        <dbReference type="Proteomes" id="UP000299102"/>
    </source>
</evidence>
<dbReference type="EMBL" id="BGZK01000303">
    <property type="protein sequence ID" value="GBP35444.1"/>
    <property type="molecule type" value="Genomic_DNA"/>
</dbReference>